<evidence type="ECO:0000256" key="3">
    <source>
        <dbReference type="ARBA" id="ARBA00022833"/>
    </source>
</evidence>
<dbReference type="Gene3D" id="3.30.40.10">
    <property type="entry name" value="Zinc/RING finger domain, C3HC4 (zinc finger)"/>
    <property type="match status" value="1"/>
</dbReference>
<proteinExistence type="predicted"/>
<dbReference type="EnsemblPlants" id="Ma09_t21190.1">
    <property type="protein sequence ID" value="Ma09_p21190.1"/>
    <property type="gene ID" value="Ma09_g21190"/>
</dbReference>
<dbReference type="GO" id="GO:0004842">
    <property type="term" value="F:ubiquitin-protein transferase activity"/>
    <property type="evidence" value="ECO:0000318"/>
    <property type="project" value="GO_Central"/>
</dbReference>
<dbReference type="GO" id="GO:0008270">
    <property type="term" value="F:zinc ion binding"/>
    <property type="evidence" value="ECO:0007669"/>
    <property type="project" value="UniProtKB-KW"/>
</dbReference>
<evidence type="ECO:0000256" key="5">
    <source>
        <dbReference type="SAM" id="Coils"/>
    </source>
</evidence>
<evidence type="ECO:0000313" key="10">
    <source>
        <dbReference type="Proteomes" id="UP000012960"/>
    </source>
</evidence>
<dbReference type="Proteomes" id="UP000012960">
    <property type="component" value="Unplaced"/>
</dbReference>
<dbReference type="PROSITE" id="PS50089">
    <property type="entry name" value="ZF_RING_2"/>
    <property type="match status" value="1"/>
</dbReference>
<reference evidence="9" key="2">
    <citation type="submission" date="2021-05" db="UniProtKB">
        <authorList>
            <consortium name="EnsemblPlants"/>
        </authorList>
    </citation>
    <scope>IDENTIFICATION</scope>
    <source>
        <strain evidence="9">subsp. malaccensis</strain>
    </source>
</reference>
<organism evidence="9 10">
    <name type="scientific">Musa acuminata subsp. malaccensis</name>
    <name type="common">Wild banana</name>
    <name type="synonym">Musa malaccensis</name>
    <dbReference type="NCBI Taxonomy" id="214687"/>
    <lineage>
        <taxon>Eukaryota</taxon>
        <taxon>Viridiplantae</taxon>
        <taxon>Streptophyta</taxon>
        <taxon>Embryophyta</taxon>
        <taxon>Tracheophyta</taxon>
        <taxon>Spermatophyta</taxon>
        <taxon>Magnoliopsida</taxon>
        <taxon>Liliopsida</taxon>
        <taxon>Zingiberales</taxon>
        <taxon>Musaceae</taxon>
        <taxon>Musa</taxon>
    </lineage>
</organism>
<evidence type="ECO:0000259" key="7">
    <source>
        <dbReference type="PROSITE" id="PS50089"/>
    </source>
</evidence>
<keyword evidence="3" id="KW-0862">Zinc</keyword>
<feature type="domain" description="RING-type" evidence="7">
    <location>
        <begin position="298"/>
        <end position="334"/>
    </location>
</feature>
<dbReference type="Pfam" id="PF13920">
    <property type="entry name" value="zf-C3HC4_3"/>
    <property type="match status" value="1"/>
</dbReference>
<dbReference type="InterPro" id="IPR001841">
    <property type="entry name" value="Znf_RING"/>
</dbReference>
<dbReference type="InterPro" id="IPR013083">
    <property type="entry name" value="Znf_RING/FYVE/PHD"/>
</dbReference>
<dbReference type="PANTHER" id="PTHR42647:SF5">
    <property type="entry name" value="SBP (S-RIBONUCLEASE BINDING PROTEIN) FAMILY PROTEIN"/>
    <property type="match status" value="1"/>
</dbReference>
<dbReference type="PIRSF" id="PIRSF036836">
    <property type="entry name" value="RNase_bind_SBP1"/>
    <property type="match status" value="1"/>
</dbReference>
<evidence type="ECO:0000313" key="9">
    <source>
        <dbReference type="EnsemblPlants" id="Ma09_p21190.1"/>
    </source>
</evidence>
<accession>A0A804KM11</accession>
<reference evidence="8" key="1">
    <citation type="submission" date="2021-03" db="EMBL/GenBank/DDBJ databases">
        <authorList>
            <consortium name="Genoscope - CEA"/>
            <person name="William W."/>
        </authorList>
    </citation>
    <scope>NUCLEOTIDE SEQUENCE</scope>
    <source>
        <strain evidence="8">Doubled-haploid Pahang</strain>
    </source>
</reference>
<feature type="coiled-coil region" evidence="5">
    <location>
        <begin position="200"/>
        <end position="234"/>
    </location>
</feature>
<dbReference type="CDD" id="cd16649">
    <property type="entry name" value="mRING-HC-C3HC5_CGRF1-like"/>
    <property type="match status" value="1"/>
</dbReference>
<sequence length="347" mass="37439">MTVRAKRPSVVRNQNIGEQQRSVDPPPVPPPVLVRNQTGKSNSAALDIRLLKPRVLIGETTVAAVAAASQTPRKRMRKEPAAAATTAAAAQVNATATSNNPGYGYSSAPMMMSCPLQLPPRPPSLSTGFKLFGEQNQHQVFNHFSPLPPSSSQDFEEIAAIVKKYEGEVQGFLRAQADQFRRTLLEKWRRHCQILLCAAEVEATRRIREKEAEAEQALRRCAQLREQLAHVKVESIAWQAKALEAQHNANILRAQLERETATPPERTGESAGDGGCLAMVEDAQSSNVPSCTGSHGSCRVCLWRSTTVAVLPCGHLCLCADCAAAGVAPACPSCGQLSSGIFHVVFC</sequence>
<evidence type="ECO:0000256" key="4">
    <source>
        <dbReference type="PROSITE-ProRule" id="PRU00175"/>
    </source>
</evidence>
<evidence type="ECO:0000256" key="1">
    <source>
        <dbReference type="ARBA" id="ARBA00022723"/>
    </source>
</evidence>
<gene>
    <name evidence="8" type="ORF">GSMUA_239770.1</name>
</gene>
<dbReference type="AlphaFoldDB" id="A0A804KM11"/>
<evidence type="ECO:0000313" key="8">
    <source>
        <dbReference type="EMBL" id="CAG1836008.1"/>
    </source>
</evidence>
<name>A0A804KM11_MUSAM</name>
<dbReference type="SMART" id="SM00184">
    <property type="entry name" value="RING"/>
    <property type="match status" value="1"/>
</dbReference>
<evidence type="ECO:0000256" key="2">
    <source>
        <dbReference type="ARBA" id="ARBA00022771"/>
    </source>
</evidence>
<keyword evidence="2 4" id="KW-0863">Zinc-finger</keyword>
<keyword evidence="5" id="KW-0175">Coiled coil</keyword>
<protein>
    <submittedName>
        <fullName evidence="8">(wild Malaysian banana) hypothetical protein</fullName>
    </submittedName>
</protein>
<evidence type="ECO:0000256" key="6">
    <source>
        <dbReference type="SAM" id="MobiDB-lite"/>
    </source>
</evidence>
<dbReference type="Gramene" id="Ma09_t21190.1">
    <property type="protein sequence ID" value="Ma09_p21190.1"/>
    <property type="gene ID" value="Ma09_g21190"/>
</dbReference>
<feature type="region of interest" description="Disordered" evidence="6">
    <location>
        <begin position="1"/>
        <end position="38"/>
    </location>
</feature>
<keyword evidence="1" id="KW-0479">Metal-binding</keyword>
<dbReference type="EMBL" id="HG996474">
    <property type="protein sequence ID" value="CAG1836008.1"/>
    <property type="molecule type" value="Genomic_DNA"/>
</dbReference>
<dbReference type="InParanoid" id="A0A804KM11"/>
<keyword evidence="10" id="KW-1185">Reference proteome</keyword>
<dbReference type="PANTHER" id="PTHR42647">
    <property type="entry name" value="SBP (S-RIBONUCLEASE BINDING PROTEIN) FAMILY PROTEIN"/>
    <property type="match status" value="1"/>
</dbReference>
<feature type="compositionally biased region" description="Polar residues" evidence="6">
    <location>
        <begin position="11"/>
        <end position="22"/>
    </location>
</feature>